<proteinExistence type="predicted"/>
<accession>A0ACD1IE00</accession>
<sequence>MVDIYIMGATPHPILLLSAASCVPLACTHGLVISLKVCINLYSSLYKPEPLRRPCPRLNDCCSSSYAHERISAVTNRLLSNKLDFLCGCLDARGIQGPVASSVRRILFFLIQVV</sequence>
<protein>
    <submittedName>
        <fullName evidence="1">Uncharacterized protein</fullName>
    </submittedName>
</protein>
<reference evidence="1" key="1">
    <citation type="submission" date="2018-02" db="EMBL/GenBank/DDBJ databases">
        <title>The genomes of Aspergillus section Nigri reveals drivers in fungal speciation.</title>
        <authorList>
            <consortium name="DOE Joint Genome Institute"/>
            <person name="Vesth T.C."/>
            <person name="Nybo J."/>
            <person name="Theobald S."/>
            <person name="Brandl J."/>
            <person name="Frisvad J.C."/>
            <person name="Nielsen K.F."/>
            <person name="Lyhne E.K."/>
            <person name="Kogle M.E."/>
            <person name="Kuo A."/>
            <person name="Riley R."/>
            <person name="Clum A."/>
            <person name="Nolan M."/>
            <person name="Lipzen A."/>
            <person name="Salamov A."/>
            <person name="Henrissat B."/>
            <person name="Wiebenga A."/>
            <person name="De vries R.P."/>
            <person name="Grigoriev I.V."/>
            <person name="Mortensen U.H."/>
            <person name="Andersen M.R."/>
            <person name="Baker S.E."/>
        </authorList>
    </citation>
    <scope>NUCLEOTIDE SEQUENCE</scope>
    <source>
        <strain evidence="1">CBS 115574</strain>
    </source>
</reference>
<organism evidence="1 2">
    <name type="scientific">Aspergillus costaricaensis CBS 115574</name>
    <dbReference type="NCBI Taxonomy" id="1448317"/>
    <lineage>
        <taxon>Eukaryota</taxon>
        <taxon>Fungi</taxon>
        <taxon>Dikarya</taxon>
        <taxon>Ascomycota</taxon>
        <taxon>Pezizomycotina</taxon>
        <taxon>Eurotiomycetes</taxon>
        <taxon>Eurotiomycetidae</taxon>
        <taxon>Eurotiales</taxon>
        <taxon>Aspergillaceae</taxon>
        <taxon>Aspergillus</taxon>
        <taxon>Aspergillus subgen. Circumdati</taxon>
    </lineage>
</organism>
<name>A0ACD1IE00_9EURO</name>
<dbReference type="EMBL" id="KZ824549">
    <property type="protein sequence ID" value="RAK88800.1"/>
    <property type="molecule type" value="Genomic_DNA"/>
</dbReference>
<gene>
    <name evidence="1" type="ORF">BO79DRAFT_14113</name>
</gene>
<keyword evidence="2" id="KW-1185">Reference proteome</keyword>
<evidence type="ECO:0000313" key="2">
    <source>
        <dbReference type="Proteomes" id="UP000249748"/>
    </source>
</evidence>
<evidence type="ECO:0000313" key="1">
    <source>
        <dbReference type="EMBL" id="RAK88800.1"/>
    </source>
</evidence>
<dbReference type="Proteomes" id="UP000249748">
    <property type="component" value="Unassembled WGS sequence"/>
</dbReference>